<dbReference type="AlphaFoldDB" id="A0A1J4JR67"/>
<dbReference type="InterPro" id="IPR027417">
    <property type="entry name" value="P-loop_NTPase"/>
</dbReference>
<evidence type="ECO:0000313" key="1">
    <source>
        <dbReference type="EMBL" id="OHT01250.1"/>
    </source>
</evidence>
<proteinExistence type="predicted"/>
<name>A0A1J4JR67_9EUKA</name>
<dbReference type="Proteomes" id="UP000179807">
    <property type="component" value="Unassembled WGS sequence"/>
</dbReference>
<dbReference type="EMBL" id="MLAK01000921">
    <property type="protein sequence ID" value="OHT01250.1"/>
    <property type="molecule type" value="Genomic_DNA"/>
</dbReference>
<dbReference type="Gene3D" id="3.40.50.300">
    <property type="entry name" value="P-loop containing nucleotide triphosphate hydrolases"/>
    <property type="match status" value="1"/>
</dbReference>
<protein>
    <submittedName>
        <fullName evidence="1">Uncharacterized protein</fullName>
    </submittedName>
</protein>
<dbReference type="RefSeq" id="XP_068354386.1">
    <property type="nucleotide sequence ID" value="XM_068508255.1"/>
</dbReference>
<dbReference type="VEuPathDB" id="TrichDB:TRFO_32000"/>
<keyword evidence="2" id="KW-1185">Reference proteome</keyword>
<comment type="caution">
    <text evidence="1">The sequence shown here is derived from an EMBL/GenBank/DDBJ whole genome shotgun (WGS) entry which is preliminary data.</text>
</comment>
<sequence length="257" mass="29510">MTITFFLSTSITSIFIKGQNSHHINYFNHNNITNIHNNNSNNTNNYSSSQYNLSACQEHYFDEESNFNFKTDFHQNIYFPSQNMNNITSNNDNHDINNDIHSHNDNSFDYDCFLEFFQNNSTMKIVILENFNPSLNINLIDFFISHNCSIVIVMHEIYGLIQKLSKNIIISCINFSSYSRNQLIDILIEKMGGASSLVSNTVLSYVAQRTVSCGGSVPEAIELLIVICRNAILNGRKRVNDVNLNAHEKEERILRNC</sequence>
<evidence type="ECO:0000313" key="2">
    <source>
        <dbReference type="Proteomes" id="UP000179807"/>
    </source>
</evidence>
<accession>A0A1J4JR67</accession>
<organism evidence="1 2">
    <name type="scientific">Tritrichomonas foetus</name>
    <dbReference type="NCBI Taxonomy" id="1144522"/>
    <lineage>
        <taxon>Eukaryota</taxon>
        <taxon>Metamonada</taxon>
        <taxon>Parabasalia</taxon>
        <taxon>Tritrichomonadida</taxon>
        <taxon>Tritrichomonadidae</taxon>
        <taxon>Tritrichomonas</taxon>
    </lineage>
</organism>
<dbReference type="GeneID" id="94842959"/>
<dbReference type="Gene3D" id="1.10.8.60">
    <property type="match status" value="1"/>
</dbReference>
<gene>
    <name evidence="1" type="ORF">TRFO_32000</name>
</gene>
<reference evidence="1" key="1">
    <citation type="submission" date="2016-10" db="EMBL/GenBank/DDBJ databases">
        <authorList>
            <person name="Benchimol M."/>
            <person name="Almeida L.G."/>
            <person name="Vasconcelos A.T."/>
            <person name="Perreira-Neves A."/>
            <person name="Rosa I.A."/>
            <person name="Tasca T."/>
            <person name="Bogo M.R."/>
            <person name="de Souza W."/>
        </authorList>
    </citation>
    <scope>NUCLEOTIDE SEQUENCE [LARGE SCALE GENOMIC DNA]</scope>
    <source>
        <strain evidence="1">K</strain>
    </source>
</reference>